<name>A0AAJ5MG28_9PSED</name>
<evidence type="ECO:0000313" key="2">
    <source>
        <dbReference type="Proteomes" id="UP001209279"/>
    </source>
</evidence>
<protein>
    <submittedName>
        <fullName evidence="1">Uncharacterized protein</fullName>
    </submittedName>
</protein>
<dbReference type="EMBL" id="CP083803">
    <property type="protein sequence ID" value="UXZ43518.1"/>
    <property type="molecule type" value="Genomic_DNA"/>
</dbReference>
<organism evidence="1 2">
    <name type="scientific">Pseudomonas soli</name>
    <dbReference type="NCBI Taxonomy" id="1306993"/>
    <lineage>
        <taxon>Bacteria</taxon>
        <taxon>Pseudomonadati</taxon>
        <taxon>Pseudomonadota</taxon>
        <taxon>Gammaproteobacteria</taxon>
        <taxon>Pseudomonadales</taxon>
        <taxon>Pseudomonadaceae</taxon>
        <taxon>Pseudomonas</taxon>
    </lineage>
</organism>
<dbReference type="RefSeq" id="WP_110604598.1">
    <property type="nucleotide sequence ID" value="NZ_CP083803.1"/>
</dbReference>
<proteinExistence type="predicted"/>
<dbReference type="Proteomes" id="UP001209279">
    <property type="component" value="Chromosome"/>
</dbReference>
<evidence type="ECO:0000313" key="1">
    <source>
        <dbReference type="EMBL" id="UXZ43518.1"/>
    </source>
</evidence>
<dbReference type="AlphaFoldDB" id="A0AAJ5MG28"/>
<accession>A0AAJ5MG28</accession>
<sequence>MIDCITKERVQVLIDPRYGPYIRIFSFQDSGALRDLFDDELNVLYWLGPCPDLSVHGGVEYYFGTVADPIKLQELLDSIEL</sequence>
<reference evidence="1" key="1">
    <citation type="submission" date="2021-08" db="EMBL/GenBank/DDBJ databases">
        <authorList>
            <person name="Yaryura P.M."/>
            <person name="Bianco M.I."/>
            <person name="Morais C."/>
            <person name="Setubal J.C."/>
        </authorList>
    </citation>
    <scope>NUCLEOTIDE SEQUENCE</scope>
    <source>
        <strain evidence="1">AP1</strain>
    </source>
</reference>
<gene>
    <name evidence="1" type="ORF">K7K07_15690</name>
</gene>